<comment type="caution">
    <text evidence="1">The sequence shown here is derived from an EMBL/GenBank/DDBJ whole genome shotgun (WGS) entry which is preliminary data.</text>
</comment>
<accession>A0ACB9RKF9</accession>
<dbReference type="Proteomes" id="UP001057402">
    <property type="component" value="Chromosome 3"/>
</dbReference>
<evidence type="ECO:0000313" key="2">
    <source>
        <dbReference type="Proteomes" id="UP001057402"/>
    </source>
</evidence>
<name>A0ACB9RKF9_9MYRT</name>
<gene>
    <name evidence="1" type="ORF">MLD38_005762</name>
</gene>
<proteinExistence type="predicted"/>
<evidence type="ECO:0000313" key="1">
    <source>
        <dbReference type="EMBL" id="KAI4379468.1"/>
    </source>
</evidence>
<protein>
    <submittedName>
        <fullName evidence="1">Uncharacterized protein</fullName>
    </submittedName>
</protein>
<reference evidence="2" key="1">
    <citation type="journal article" date="2023" name="Front. Plant Sci.">
        <title>Chromosomal-level genome assembly of Melastoma candidum provides insights into trichome evolution.</title>
        <authorList>
            <person name="Zhong Y."/>
            <person name="Wu W."/>
            <person name="Sun C."/>
            <person name="Zou P."/>
            <person name="Liu Y."/>
            <person name="Dai S."/>
            <person name="Zhou R."/>
        </authorList>
    </citation>
    <scope>NUCLEOTIDE SEQUENCE [LARGE SCALE GENOMIC DNA]</scope>
</reference>
<dbReference type="EMBL" id="CM042882">
    <property type="protein sequence ID" value="KAI4379468.1"/>
    <property type="molecule type" value="Genomic_DNA"/>
</dbReference>
<sequence>MSKIRKEIAGFHGEMILLENYSALNYIGLDLLLFSPFPALEAGCCSGLSFNRLLKILKKYDKRTGALIRVPFIQKALQQPFFTIDLLYKLVKEYKKMLNHLFPREGHPSFS</sequence>
<organism evidence="1 2">
    <name type="scientific">Melastoma candidum</name>
    <dbReference type="NCBI Taxonomy" id="119954"/>
    <lineage>
        <taxon>Eukaryota</taxon>
        <taxon>Viridiplantae</taxon>
        <taxon>Streptophyta</taxon>
        <taxon>Embryophyta</taxon>
        <taxon>Tracheophyta</taxon>
        <taxon>Spermatophyta</taxon>
        <taxon>Magnoliopsida</taxon>
        <taxon>eudicotyledons</taxon>
        <taxon>Gunneridae</taxon>
        <taxon>Pentapetalae</taxon>
        <taxon>rosids</taxon>
        <taxon>malvids</taxon>
        <taxon>Myrtales</taxon>
        <taxon>Melastomataceae</taxon>
        <taxon>Melastomatoideae</taxon>
        <taxon>Melastomateae</taxon>
        <taxon>Melastoma</taxon>
    </lineage>
</organism>
<keyword evidence="2" id="KW-1185">Reference proteome</keyword>